<dbReference type="Gene3D" id="3.40.50.1010">
    <property type="entry name" value="5'-nuclease"/>
    <property type="match status" value="1"/>
</dbReference>
<feature type="compositionally biased region" description="Acidic residues" evidence="3">
    <location>
        <begin position="356"/>
        <end position="366"/>
    </location>
</feature>
<dbReference type="EMBL" id="CAADRA010007248">
    <property type="protein sequence ID" value="VFT99638.1"/>
    <property type="molecule type" value="Genomic_DNA"/>
</dbReference>
<dbReference type="InterPro" id="IPR002421">
    <property type="entry name" value="5-3_exonuclease"/>
</dbReference>
<dbReference type="OrthoDB" id="275278at2759"/>
<evidence type="ECO:0000313" key="5">
    <source>
        <dbReference type="EMBL" id="KAF0685061.1"/>
    </source>
</evidence>
<reference evidence="6 7" key="1">
    <citation type="submission" date="2019-03" db="EMBL/GenBank/DDBJ databases">
        <authorList>
            <person name="Gaulin E."/>
            <person name="Dumas B."/>
        </authorList>
    </citation>
    <scope>NUCLEOTIDE SEQUENCE [LARGE SCALE GENOMIC DNA]</scope>
    <source>
        <strain evidence="6">CBS 568.67</strain>
    </source>
</reference>
<dbReference type="SUPFAM" id="SSF47807">
    <property type="entry name" value="5' to 3' exonuclease, C-terminal subdomain"/>
    <property type="match status" value="1"/>
</dbReference>
<evidence type="ECO:0000313" key="6">
    <source>
        <dbReference type="EMBL" id="VFT99638.1"/>
    </source>
</evidence>
<dbReference type="GO" id="GO:0017108">
    <property type="term" value="F:5'-flap endonuclease activity"/>
    <property type="evidence" value="ECO:0007669"/>
    <property type="project" value="InterPro"/>
</dbReference>
<dbReference type="PANTHER" id="PTHR42646:SF2">
    <property type="entry name" value="5'-3' EXONUCLEASE FAMILY PROTEIN"/>
    <property type="match status" value="1"/>
</dbReference>
<reference evidence="5" key="2">
    <citation type="submission" date="2019-06" db="EMBL/GenBank/DDBJ databases">
        <title>Genomics analysis of Aphanomyces spp. identifies a new class of oomycete effector associated with host adaptation.</title>
        <authorList>
            <person name="Gaulin E."/>
        </authorList>
    </citation>
    <scope>NUCLEOTIDE SEQUENCE</scope>
    <source>
        <strain evidence="5">CBS 578.67</strain>
    </source>
</reference>
<feature type="region of interest" description="Disordered" evidence="3">
    <location>
        <begin position="336"/>
        <end position="366"/>
    </location>
</feature>
<dbReference type="GO" id="GO:0008409">
    <property type="term" value="F:5'-3' exonuclease activity"/>
    <property type="evidence" value="ECO:0007669"/>
    <property type="project" value="InterPro"/>
</dbReference>
<protein>
    <submittedName>
        <fullName evidence="6">Aste57867_22989 protein</fullName>
    </submittedName>
</protein>
<dbReference type="PANTHER" id="PTHR42646">
    <property type="entry name" value="FLAP ENDONUCLEASE XNI"/>
    <property type="match status" value="1"/>
</dbReference>
<keyword evidence="7" id="KW-1185">Reference proteome</keyword>
<evidence type="ECO:0000256" key="1">
    <source>
        <dbReference type="ARBA" id="ARBA00022722"/>
    </source>
</evidence>
<keyword evidence="2" id="KW-0378">Hydrolase</keyword>
<dbReference type="Pfam" id="PF02739">
    <property type="entry name" value="5_3_exonuc_N"/>
    <property type="match status" value="1"/>
</dbReference>
<keyword evidence="1" id="KW-0540">Nuclease</keyword>
<dbReference type="CDD" id="cd09859">
    <property type="entry name" value="PIN_53EXO"/>
    <property type="match status" value="1"/>
</dbReference>
<dbReference type="SUPFAM" id="SSF88723">
    <property type="entry name" value="PIN domain-like"/>
    <property type="match status" value="1"/>
</dbReference>
<feature type="domain" description="5'-3' exonuclease" evidence="4">
    <location>
        <begin position="39"/>
        <end position="306"/>
    </location>
</feature>
<name>A0A485LLN5_9STRA</name>
<evidence type="ECO:0000313" key="7">
    <source>
        <dbReference type="Proteomes" id="UP000332933"/>
    </source>
</evidence>
<dbReference type="EMBL" id="VJMH01007222">
    <property type="protein sequence ID" value="KAF0685061.1"/>
    <property type="molecule type" value="Genomic_DNA"/>
</dbReference>
<dbReference type="Proteomes" id="UP000332933">
    <property type="component" value="Unassembled WGS sequence"/>
</dbReference>
<evidence type="ECO:0000256" key="2">
    <source>
        <dbReference type="ARBA" id="ARBA00022801"/>
    </source>
</evidence>
<dbReference type="InterPro" id="IPR020046">
    <property type="entry name" value="5-3_exonucl_a-hlix_arch_N"/>
</dbReference>
<evidence type="ECO:0000256" key="3">
    <source>
        <dbReference type="SAM" id="MobiDB-lite"/>
    </source>
</evidence>
<dbReference type="Gene3D" id="1.10.150.20">
    <property type="entry name" value="5' to 3' exonuclease, C-terminal subdomain"/>
    <property type="match status" value="1"/>
</dbReference>
<dbReference type="InterPro" id="IPR029060">
    <property type="entry name" value="PIN-like_dom_sf"/>
</dbReference>
<dbReference type="AlphaFoldDB" id="A0A485LLN5"/>
<dbReference type="GO" id="GO:0033567">
    <property type="term" value="P:DNA replication, Okazaki fragment processing"/>
    <property type="evidence" value="ECO:0007669"/>
    <property type="project" value="InterPro"/>
</dbReference>
<dbReference type="SMART" id="SM00475">
    <property type="entry name" value="53EXOc"/>
    <property type="match status" value="1"/>
</dbReference>
<gene>
    <name evidence="6" type="primary">Aste57867_22989</name>
    <name evidence="5" type="ORF">As57867_022918</name>
    <name evidence="6" type="ORF">ASTE57867_22989</name>
</gene>
<dbReference type="InterPro" id="IPR036279">
    <property type="entry name" value="5-3_exonuclease_C_sf"/>
</dbReference>
<accession>A0A485LLN5</accession>
<evidence type="ECO:0000259" key="4">
    <source>
        <dbReference type="SMART" id="SM00475"/>
    </source>
</evidence>
<proteinExistence type="predicted"/>
<sequence length="366" mass="40779">MLRASHTACLGIHTRAPSHRTFSSWNSGALSRQVRKKRDKALLFDGNNLLYDVYDPRDQLSWNDAPVGSAVRFVQRVREIVHAKQAARLAIFFDTPMQTQRQVGNTNYKPSHRKRVMPNALRAQFPTTIQVLKELGLPVIQVPGVEADDLIASYSKASVTDGYDVMIVTNDTDLYQLVQSTSRHDEVEQNVSVYRPMRRQSIREAHVTRFLGGAHPRQQPEIRALCGDARGKTPGIPGGMTIQEAVGLLESHGGLVRLLRNLNEVNDKQLSQRLQRAISMLEQSYRASKLNENVALPLPTSTLSITQPVEYSRAVLDRHFGPDGTAIVFTAQAKLPPKHLVPRQPKSSDVDGTIAPEEDPDTSSKE</sequence>
<dbReference type="InterPro" id="IPR038969">
    <property type="entry name" value="FEN"/>
</dbReference>
<dbReference type="GO" id="GO:0003677">
    <property type="term" value="F:DNA binding"/>
    <property type="evidence" value="ECO:0007669"/>
    <property type="project" value="InterPro"/>
</dbReference>
<organism evidence="6 7">
    <name type="scientific">Aphanomyces stellatus</name>
    <dbReference type="NCBI Taxonomy" id="120398"/>
    <lineage>
        <taxon>Eukaryota</taxon>
        <taxon>Sar</taxon>
        <taxon>Stramenopiles</taxon>
        <taxon>Oomycota</taxon>
        <taxon>Saprolegniomycetes</taxon>
        <taxon>Saprolegniales</taxon>
        <taxon>Verrucalvaceae</taxon>
        <taxon>Aphanomyces</taxon>
    </lineage>
</organism>